<organism evidence="4 5">
    <name type="scientific">Ferrimonas marina</name>
    <dbReference type="NCBI Taxonomy" id="299255"/>
    <lineage>
        <taxon>Bacteria</taxon>
        <taxon>Pseudomonadati</taxon>
        <taxon>Pseudomonadota</taxon>
        <taxon>Gammaproteobacteria</taxon>
        <taxon>Alteromonadales</taxon>
        <taxon>Ferrimonadaceae</taxon>
        <taxon>Ferrimonas</taxon>
    </lineage>
</organism>
<name>A0A1M5R7F3_9GAMM</name>
<evidence type="ECO:0000259" key="3">
    <source>
        <dbReference type="SMART" id="SM00460"/>
    </source>
</evidence>
<evidence type="ECO:0000256" key="2">
    <source>
        <dbReference type="SAM" id="Phobius"/>
    </source>
</evidence>
<dbReference type="InterPro" id="IPR052901">
    <property type="entry name" value="Bact_TGase-like"/>
</dbReference>
<protein>
    <submittedName>
        <fullName evidence="4">Transglutaminase-like enzyme, putative cysteine protease</fullName>
    </submittedName>
</protein>
<feature type="domain" description="Transglutaminase-like" evidence="3">
    <location>
        <begin position="388"/>
        <end position="459"/>
    </location>
</feature>
<dbReference type="OrthoDB" id="9804872at2"/>
<dbReference type="PANTHER" id="PTHR42736">
    <property type="entry name" value="PROTEIN-GLUTAMINE GAMMA-GLUTAMYLTRANSFERASE"/>
    <property type="match status" value="1"/>
</dbReference>
<keyword evidence="5" id="KW-1185">Reference proteome</keyword>
<feature type="transmembrane region" description="Helical" evidence="2">
    <location>
        <begin position="124"/>
        <end position="144"/>
    </location>
</feature>
<dbReference type="SMART" id="SM00460">
    <property type="entry name" value="TGc"/>
    <property type="match status" value="1"/>
</dbReference>
<dbReference type="InterPro" id="IPR021878">
    <property type="entry name" value="TgpA_N"/>
</dbReference>
<evidence type="ECO:0000313" key="4">
    <source>
        <dbReference type="EMBL" id="SHH22000.1"/>
    </source>
</evidence>
<feature type="region of interest" description="Disordered" evidence="1">
    <location>
        <begin position="644"/>
        <end position="663"/>
    </location>
</feature>
<evidence type="ECO:0000256" key="1">
    <source>
        <dbReference type="SAM" id="MobiDB-lite"/>
    </source>
</evidence>
<reference evidence="4 5" key="1">
    <citation type="submission" date="2016-11" db="EMBL/GenBank/DDBJ databases">
        <authorList>
            <person name="Jaros S."/>
            <person name="Januszkiewicz K."/>
            <person name="Wedrychowicz H."/>
        </authorList>
    </citation>
    <scope>NUCLEOTIDE SEQUENCE [LARGE SCALE GENOMIC DNA]</scope>
    <source>
        <strain evidence="4 5">DSM 16917</strain>
    </source>
</reference>
<keyword evidence="2" id="KW-0812">Transmembrane</keyword>
<dbReference type="SUPFAM" id="SSF54001">
    <property type="entry name" value="Cysteine proteinases"/>
    <property type="match status" value="1"/>
</dbReference>
<dbReference type="STRING" id="299255.SAMN02745129_1507"/>
<keyword evidence="2" id="KW-1133">Transmembrane helix</keyword>
<feature type="transmembrane region" description="Helical" evidence="2">
    <location>
        <begin position="156"/>
        <end position="174"/>
    </location>
</feature>
<feature type="transmembrane region" description="Helical" evidence="2">
    <location>
        <begin position="60"/>
        <end position="87"/>
    </location>
</feature>
<dbReference type="InterPro" id="IPR025403">
    <property type="entry name" value="TgpA-like_C"/>
</dbReference>
<dbReference type="PANTHER" id="PTHR42736:SF1">
    <property type="entry name" value="PROTEIN-GLUTAMINE GAMMA-GLUTAMYLTRANSFERASE"/>
    <property type="match status" value="1"/>
</dbReference>
<dbReference type="RefSeq" id="WP_067657687.1">
    <property type="nucleotide sequence ID" value="NZ_FQXG01000002.1"/>
</dbReference>
<dbReference type="GO" id="GO:0008233">
    <property type="term" value="F:peptidase activity"/>
    <property type="evidence" value="ECO:0007669"/>
    <property type="project" value="UniProtKB-KW"/>
</dbReference>
<gene>
    <name evidence="4" type="ORF">SAMN02745129_1507</name>
</gene>
<proteinExistence type="predicted"/>
<feature type="transmembrane region" description="Helical" evidence="2">
    <location>
        <begin position="534"/>
        <end position="552"/>
    </location>
</feature>
<dbReference type="Gene3D" id="3.10.620.30">
    <property type="match status" value="1"/>
</dbReference>
<evidence type="ECO:0000313" key="5">
    <source>
        <dbReference type="Proteomes" id="UP000184268"/>
    </source>
</evidence>
<dbReference type="InterPro" id="IPR002931">
    <property type="entry name" value="Transglutaminase-like"/>
</dbReference>
<dbReference type="Pfam" id="PF11992">
    <property type="entry name" value="TgpA_N"/>
    <property type="match status" value="1"/>
</dbReference>
<dbReference type="Pfam" id="PF01841">
    <property type="entry name" value="Transglut_core"/>
    <property type="match status" value="1"/>
</dbReference>
<sequence length="663" mass="74590">MTLTRSAQWWQLVSQVGLLLPLAAQATPAVIALYLLGLLWRLGLLLGRVSSPPRWLVGTLGLAATLTLALLSDQLGVMSALTNLLLLAYALKSLECKNVSDLTVVVLTGYFLIGLHLLERFSPMVAAHLLLLAALNTVPLLACYRPGSVLSQLGHTSRLLALSLPLALLLFVLVPRLPPIWHMNQPGLARTGLSDSMALGQIAQLTRSDELVMRAAFEHGLPTPPQRYWRALILDQFDGQRWHGSSARISEPPHWPGPSQDYQLLVEATGQPWLAALQYSRSSDPQVQPLDQNRLRWARPLTQRRVITMERPLLSPPPVPLSEAERRRNLALPHHGNPRSRDWAWSLMRRYPEPRDRLQAILTEFRQSPFHYTLKPPALGRDQIDSFLFDTQAGFCGHYASAFVFVARAAQLPARMVTGYQGGEASPDGKLLSVYQYNAHAWAEVWLPGSGWTRYDPTSAVAPERIEQGPTASLGHEPSFLADANSPWLRFGQHSLLWPIKGWWNQVDYQWSRWVMGFDRQQQRQFWQTGWQPLLQGPLLGIMLGLLMLLLWRVRSTLSALTEPAGVARRLYLRGQRLLSPGQLQARDNEPPLEHLQRLQKQQPALAHLFAPVCHSYLRLRYDPDCPPEELAQLKQALQRLRQQVRSDPARYGRPANADGSST</sequence>
<feature type="transmembrane region" description="Helical" evidence="2">
    <location>
        <begin position="12"/>
        <end position="40"/>
    </location>
</feature>
<dbReference type="EMBL" id="FQXG01000002">
    <property type="protein sequence ID" value="SHH22000.1"/>
    <property type="molecule type" value="Genomic_DNA"/>
</dbReference>
<keyword evidence="4" id="KW-0645">Protease</keyword>
<dbReference type="AlphaFoldDB" id="A0A1M5R7F3"/>
<dbReference type="Pfam" id="PF13559">
    <property type="entry name" value="DUF4129"/>
    <property type="match status" value="1"/>
</dbReference>
<keyword evidence="4" id="KW-0378">Hydrolase</keyword>
<dbReference type="Proteomes" id="UP000184268">
    <property type="component" value="Unassembled WGS sequence"/>
</dbReference>
<feature type="transmembrane region" description="Helical" evidence="2">
    <location>
        <begin position="99"/>
        <end position="118"/>
    </location>
</feature>
<dbReference type="GO" id="GO:0006508">
    <property type="term" value="P:proteolysis"/>
    <property type="evidence" value="ECO:0007669"/>
    <property type="project" value="UniProtKB-KW"/>
</dbReference>
<dbReference type="InterPro" id="IPR038765">
    <property type="entry name" value="Papain-like_cys_pep_sf"/>
</dbReference>
<keyword evidence="2" id="KW-0472">Membrane</keyword>
<accession>A0A1M5R7F3</accession>